<dbReference type="PROSITE" id="PS51257">
    <property type="entry name" value="PROKAR_LIPOPROTEIN"/>
    <property type="match status" value="1"/>
</dbReference>
<dbReference type="Proteomes" id="UP000665020">
    <property type="component" value="Chromosome"/>
</dbReference>
<keyword evidence="3" id="KW-1185">Reference proteome</keyword>
<reference evidence="2" key="1">
    <citation type="submission" date="2019-12" db="EMBL/GenBank/DDBJ databases">
        <authorList>
            <person name="zhang j."/>
            <person name="sun C.M."/>
        </authorList>
    </citation>
    <scope>NUCLEOTIDE SEQUENCE</scope>
    <source>
        <strain evidence="2">NS-1</strain>
    </source>
</reference>
<gene>
    <name evidence="2" type="ORF">GM661_04505</name>
</gene>
<proteinExistence type="predicted"/>
<dbReference type="InterPro" id="IPR050490">
    <property type="entry name" value="Bact_solute-bd_prot1"/>
</dbReference>
<evidence type="ECO:0000256" key="1">
    <source>
        <dbReference type="SAM" id="SignalP"/>
    </source>
</evidence>
<dbReference type="EMBL" id="CP046640">
    <property type="protein sequence ID" value="QTL97295.1"/>
    <property type="molecule type" value="Genomic_DNA"/>
</dbReference>
<name>A0A8A7KB33_9FIRM</name>
<dbReference type="Pfam" id="PF01547">
    <property type="entry name" value="SBP_bac_1"/>
    <property type="match status" value="1"/>
</dbReference>
<feature type="chain" id="PRO_5032712952" evidence="1">
    <location>
        <begin position="24"/>
        <end position="427"/>
    </location>
</feature>
<dbReference type="RefSeq" id="WP_230868926.1">
    <property type="nucleotide sequence ID" value="NZ_CP046640.1"/>
</dbReference>
<dbReference type="PANTHER" id="PTHR43649">
    <property type="entry name" value="ARABINOSE-BINDING PROTEIN-RELATED"/>
    <property type="match status" value="1"/>
</dbReference>
<sequence>MTKKILVSCLVLLLVLSCTIGVAAEKVTLRFSWWGSQDRHDRTMKVIELFEEKYPDIDIQPEFTGWSGYWDRINTQMAGGNLPDIVQHVRKYISGYVKNENLLNLTPYLKDGTLDTSNIPDSLVAMGNINGRQYGVATGVNAPAVYYDKGLFKKAGISYPSPDRTWQDEVALIKKLHDKLGILGSANLTSQTDVGGFTVWVRQHGGALYNEDGTALGYDDDQIYIDFMEMTLDVLDSGAVWSAPERAENADTGVEQDPITRQEAAMATIYWSNQLGALVNSSGKMLGITTMPKLDNQLAEGRFLKPAMLLTVSANTEHPKEAITFLNFWLHDIEAGKILGTDRGVPTESKVKAVLKEDASEIDQAVFDYIDLAAANAGEALAAQPPAYQEVVAAYEDVYWKVIYKQITPEEGAKEFREKANSILANQ</sequence>
<organism evidence="2 3">
    <name type="scientific">Iocasia fonsfrigidae</name>
    <dbReference type="NCBI Taxonomy" id="2682810"/>
    <lineage>
        <taxon>Bacteria</taxon>
        <taxon>Bacillati</taxon>
        <taxon>Bacillota</taxon>
        <taxon>Clostridia</taxon>
        <taxon>Halanaerobiales</taxon>
        <taxon>Halanaerobiaceae</taxon>
        <taxon>Iocasia</taxon>
    </lineage>
</organism>
<keyword evidence="1" id="KW-0732">Signal</keyword>
<dbReference type="SUPFAM" id="SSF53850">
    <property type="entry name" value="Periplasmic binding protein-like II"/>
    <property type="match status" value="1"/>
</dbReference>
<evidence type="ECO:0000313" key="2">
    <source>
        <dbReference type="EMBL" id="QTL97295.1"/>
    </source>
</evidence>
<dbReference type="KEGG" id="ifn:GM661_04505"/>
<dbReference type="InterPro" id="IPR006059">
    <property type="entry name" value="SBP"/>
</dbReference>
<protein>
    <submittedName>
        <fullName evidence="2">Extracellular solute-binding protein</fullName>
    </submittedName>
</protein>
<accession>A0A8A7KB33</accession>
<feature type="signal peptide" evidence="1">
    <location>
        <begin position="1"/>
        <end position="23"/>
    </location>
</feature>
<evidence type="ECO:0000313" key="3">
    <source>
        <dbReference type="Proteomes" id="UP000665020"/>
    </source>
</evidence>
<dbReference type="PANTHER" id="PTHR43649:SF11">
    <property type="entry name" value="ABC TRANSPORTER SUBSTRATE-BINDING PROTEIN YESO-RELATED"/>
    <property type="match status" value="1"/>
</dbReference>
<dbReference type="AlphaFoldDB" id="A0A8A7KB33"/>
<dbReference type="Gene3D" id="3.40.190.10">
    <property type="entry name" value="Periplasmic binding protein-like II"/>
    <property type="match status" value="2"/>
</dbReference>